<sequence>MDSSQKHDMWEMLINERNGVCTANQLIAEIGENDQLIIQSILKSHISNAAVKGKVFIKCAECFCPLIYVAESVTACGHFKHDINRSPDLDVTHSCFYYSKANSFFGTNVAHLREGQWHINTKQWLVEQLKQSLFVDTNTIAVERYIFSKDPEVNGRRRPDISFSDTKGNHYAIELTRWWISPVVVAERETFFRDQNINLIWLFSPDCQERNIATFNLILFGSPTARKDLAPHSFTLVECNAFVLTDEAKLLTEKYGILHFEVRYPVGEYQRSTNSFDIELKSVLSSLDELKLSPAKRLPYVIQSSLSFEIAQQEHKKSKRLELVKRIKLIRKAVGTAAKADRLEIIEEICEQLYLFRYIADDYRFQSHLEKRVNIAKKQLSNNKQAIREQIVRADRCKRIVLIRSSVNQKIRLGKYSSTYFNAGSEIEHLEQMWGRISTYAAFSLIKKRFERANKLMASVMLKQDEEIKEKQDKGNPDYINLMEEVRCFSEMLTVGFDELPTRTYEIKLTRLVTSLRSRELNDEASHLVTLFNFWKKRSVEKYRQQNFPKLSKGWNDKTLYKDELDKAMNALSKTYSSKNSKEEMCLTEQVEIKNIIQRFTEQIIKKVDAETNQISKLSPKGLEFYKTYMMDNYQGLLRCAFYVHNNLQSLEPKPLKKLYSLKEFCYTEL</sequence>
<evidence type="ECO:0000313" key="3">
    <source>
        <dbReference type="Proteomes" id="UP000001730"/>
    </source>
</evidence>
<organism evidence="2 3">
    <name type="scientific">Aliivibrio salmonicida (strain LFI1238)</name>
    <name type="common">Vibrio salmonicida (strain LFI1238)</name>
    <dbReference type="NCBI Taxonomy" id="316275"/>
    <lineage>
        <taxon>Bacteria</taxon>
        <taxon>Pseudomonadati</taxon>
        <taxon>Pseudomonadota</taxon>
        <taxon>Gammaproteobacteria</taxon>
        <taxon>Vibrionales</taxon>
        <taxon>Vibrionaceae</taxon>
        <taxon>Aliivibrio</taxon>
    </lineage>
</organism>
<dbReference type="HOGENOM" id="CLU_409738_0_0_6"/>
<dbReference type="EMBL" id="FM178381">
    <property type="protein sequence ID" value="CAQ81924.1"/>
    <property type="molecule type" value="Genomic_DNA"/>
</dbReference>
<keyword evidence="2" id="KW-0614">Plasmid</keyword>
<proteinExistence type="predicted"/>
<name>B6ET36_ALISL</name>
<dbReference type="InterPro" id="IPR010330">
    <property type="entry name" value="CoiA_nuc"/>
</dbReference>
<keyword evidence="3" id="KW-1185">Reference proteome</keyword>
<protein>
    <recommendedName>
        <fullName evidence="1">Competence protein CoiA nuclease-like domain-containing protein</fullName>
    </recommendedName>
</protein>
<gene>
    <name evidence="2" type="ordered locus">VSAL_p840_65</name>
</gene>
<dbReference type="AlphaFoldDB" id="B6ET36"/>
<feature type="domain" description="Competence protein CoiA nuclease-like" evidence="1">
    <location>
        <begin position="114"/>
        <end position="217"/>
    </location>
</feature>
<dbReference type="Pfam" id="PF06054">
    <property type="entry name" value="CoiA_nuc"/>
    <property type="match status" value="1"/>
</dbReference>
<dbReference type="RefSeq" id="WP_012548903.1">
    <property type="nucleotide sequence ID" value="NC_011311.1"/>
</dbReference>
<geneLocation type="plasmid" evidence="2 3">
    <name>pVSAL840</name>
</geneLocation>
<dbReference type="Proteomes" id="UP000001730">
    <property type="component" value="Plasmid pVSAL840"/>
</dbReference>
<accession>B6ET36</accession>
<evidence type="ECO:0000313" key="2">
    <source>
        <dbReference type="EMBL" id="CAQ81924.1"/>
    </source>
</evidence>
<evidence type="ECO:0000259" key="1">
    <source>
        <dbReference type="Pfam" id="PF06054"/>
    </source>
</evidence>
<dbReference type="KEGG" id="vsa:VSAL_p840_65"/>
<reference evidence="2 3" key="1">
    <citation type="journal article" date="2008" name="BMC Genomics">
        <title>The genome sequence of the fish pathogen Aliivibrio salmonicida strain LFI1238 shows extensive evidence of gene decay.</title>
        <authorList>
            <person name="Hjerde E."/>
            <person name="Lorentzen M.S."/>
            <person name="Holden M.T."/>
            <person name="Seeger K."/>
            <person name="Paulsen S."/>
            <person name="Bason N."/>
            <person name="Churcher C."/>
            <person name="Harris D."/>
            <person name="Norbertczak H."/>
            <person name="Quail M.A."/>
            <person name="Sanders S."/>
            <person name="Thurston S."/>
            <person name="Parkhill J."/>
            <person name="Willassen N.P."/>
            <person name="Thomson N.R."/>
        </authorList>
    </citation>
    <scope>NUCLEOTIDE SEQUENCE [LARGE SCALE GENOMIC DNA]</scope>
    <source>
        <strain evidence="2 3">LFI1238</strain>
    </source>
</reference>